<dbReference type="Gene3D" id="3.40.30.10">
    <property type="entry name" value="Glutaredoxin"/>
    <property type="match status" value="1"/>
</dbReference>
<evidence type="ECO:0000313" key="3">
    <source>
        <dbReference type="Proteomes" id="UP000273022"/>
    </source>
</evidence>
<reference evidence="2 3" key="1">
    <citation type="submission" date="2018-09" db="EMBL/GenBank/DDBJ databases">
        <title>Phylogeny of the Shewanellaceae, and recommendation for two new genera, Pseudoshewanella and Parashewanella.</title>
        <authorList>
            <person name="Wang G."/>
        </authorList>
    </citation>
    <scope>NUCLEOTIDE SEQUENCE [LARGE SCALE GENOMIC DNA]</scope>
    <source>
        <strain evidence="2 3">KCTC 22492</strain>
    </source>
</reference>
<dbReference type="RefSeq" id="WP_121853786.1">
    <property type="nucleotide sequence ID" value="NZ_JAKILH010000116.1"/>
</dbReference>
<gene>
    <name evidence="2" type="ORF">D5R81_11520</name>
</gene>
<dbReference type="GO" id="GO:0016491">
    <property type="term" value="F:oxidoreductase activity"/>
    <property type="evidence" value="ECO:0007669"/>
    <property type="project" value="InterPro"/>
</dbReference>
<sequence length="199" mass="22873">MKTFNSPFSTTKIISNDHRMMMRNMIVKWLFIFGCLMTTQVAATEISSQSKKFLAVGDVAPQFVIQRLNGSQFSLADYKGKKPVYLIFWNTWCGYCIKKIPKINAIARQYRQDIEILAINTSWSDNLGAISEFQTEHQTDYPMAFDDEAVITKSYHVWGAPTEFIIDINGVVVHRDNIPDAFDTHIARWQKTSCQQEVC</sequence>
<evidence type="ECO:0000259" key="1">
    <source>
        <dbReference type="PROSITE" id="PS51352"/>
    </source>
</evidence>
<protein>
    <submittedName>
        <fullName evidence="2">TlpA family protein disulfide reductase</fullName>
    </submittedName>
</protein>
<dbReference type="CDD" id="cd02966">
    <property type="entry name" value="TlpA_like_family"/>
    <property type="match status" value="1"/>
</dbReference>
<accession>A0A3A6TD75</accession>
<dbReference type="OrthoDB" id="9799347at2"/>
<dbReference type="PANTHER" id="PTHR42852:SF17">
    <property type="entry name" value="THIOREDOXIN-LIKE PROTEIN HI_1115"/>
    <property type="match status" value="1"/>
</dbReference>
<dbReference type="EMBL" id="QYYH01000067">
    <property type="protein sequence ID" value="RJY13199.1"/>
    <property type="molecule type" value="Genomic_DNA"/>
</dbReference>
<dbReference type="PROSITE" id="PS51352">
    <property type="entry name" value="THIOREDOXIN_2"/>
    <property type="match status" value="1"/>
</dbReference>
<dbReference type="InterPro" id="IPR050553">
    <property type="entry name" value="Thioredoxin_ResA/DsbE_sf"/>
</dbReference>
<dbReference type="Pfam" id="PF00578">
    <property type="entry name" value="AhpC-TSA"/>
    <property type="match status" value="1"/>
</dbReference>
<feature type="domain" description="Thioredoxin" evidence="1">
    <location>
        <begin position="54"/>
        <end position="187"/>
    </location>
</feature>
<dbReference type="InterPro" id="IPR036249">
    <property type="entry name" value="Thioredoxin-like_sf"/>
</dbReference>
<name>A0A3A6TD75_9GAMM</name>
<organism evidence="2 3">
    <name type="scientific">Parashewanella spongiae</name>
    <dbReference type="NCBI Taxonomy" id="342950"/>
    <lineage>
        <taxon>Bacteria</taxon>
        <taxon>Pseudomonadati</taxon>
        <taxon>Pseudomonadota</taxon>
        <taxon>Gammaproteobacteria</taxon>
        <taxon>Alteromonadales</taxon>
        <taxon>Shewanellaceae</taxon>
        <taxon>Parashewanella</taxon>
    </lineage>
</organism>
<evidence type="ECO:0000313" key="2">
    <source>
        <dbReference type="EMBL" id="RJY13199.1"/>
    </source>
</evidence>
<keyword evidence="3" id="KW-1185">Reference proteome</keyword>
<dbReference type="InterPro" id="IPR013766">
    <property type="entry name" value="Thioredoxin_domain"/>
</dbReference>
<comment type="caution">
    <text evidence="2">The sequence shown here is derived from an EMBL/GenBank/DDBJ whole genome shotgun (WGS) entry which is preliminary data.</text>
</comment>
<dbReference type="SUPFAM" id="SSF52833">
    <property type="entry name" value="Thioredoxin-like"/>
    <property type="match status" value="1"/>
</dbReference>
<dbReference type="GO" id="GO:0016209">
    <property type="term" value="F:antioxidant activity"/>
    <property type="evidence" value="ECO:0007669"/>
    <property type="project" value="InterPro"/>
</dbReference>
<dbReference type="InterPro" id="IPR000866">
    <property type="entry name" value="AhpC/TSA"/>
</dbReference>
<dbReference type="AlphaFoldDB" id="A0A3A6TD75"/>
<dbReference type="Proteomes" id="UP000273022">
    <property type="component" value="Unassembled WGS sequence"/>
</dbReference>
<dbReference type="PANTHER" id="PTHR42852">
    <property type="entry name" value="THIOL:DISULFIDE INTERCHANGE PROTEIN DSBE"/>
    <property type="match status" value="1"/>
</dbReference>
<proteinExistence type="predicted"/>